<gene>
    <name evidence="5" type="primary">LOC115986986</name>
</gene>
<dbReference type="InterPro" id="IPR014977">
    <property type="entry name" value="WRC_dom"/>
</dbReference>
<proteinExistence type="predicted"/>
<dbReference type="InParanoid" id="A0A7N2LHG3"/>
<reference evidence="5" key="2">
    <citation type="submission" date="2021-01" db="UniProtKB">
        <authorList>
            <consortium name="EnsemblPlants"/>
        </authorList>
    </citation>
    <scope>IDENTIFICATION</scope>
</reference>
<dbReference type="GeneID" id="115986986"/>
<feature type="region of interest" description="Disordered" evidence="3">
    <location>
        <begin position="223"/>
        <end position="320"/>
    </location>
</feature>
<feature type="compositionally biased region" description="Basic residues" evidence="3">
    <location>
        <begin position="305"/>
        <end position="320"/>
    </location>
</feature>
<evidence type="ECO:0000256" key="1">
    <source>
        <dbReference type="ARBA" id="ARBA00023242"/>
    </source>
</evidence>
<reference evidence="5 6" key="1">
    <citation type="journal article" date="2016" name="G3 (Bethesda)">
        <title>First Draft Assembly and Annotation of the Genome of a California Endemic Oak Quercus lobata Nee (Fagaceae).</title>
        <authorList>
            <person name="Sork V.L."/>
            <person name="Fitz-Gibbon S.T."/>
            <person name="Puiu D."/>
            <person name="Crepeau M."/>
            <person name="Gugger P.F."/>
            <person name="Sherman R."/>
            <person name="Stevens K."/>
            <person name="Langley C.H."/>
            <person name="Pellegrini M."/>
            <person name="Salzberg S.L."/>
        </authorList>
    </citation>
    <scope>NUCLEOTIDE SEQUENCE [LARGE SCALE GENOMIC DNA]</scope>
    <source>
        <strain evidence="5 6">cv. SW786</strain>
    </source>
</reference>
<evidence type="ECO:0000256" key="3">
    <source>
        <dbReference type="SAM" id="MobiDB-lite"/>
    </source>
</evidence>
<protein>
    <recommendedName>
        <fullName evidence="4">WRC domain-containing protein</fullName>
    </recommendedName>
</protein>
<feature type="compositionally biased region" description="Low complexity" evidence="3">
    <location>
        <begin position="247"/>
        <end position="281"/>
    </location>
</feature>
<comment type="caution">
    <text evidence="2">Lacks conserved residue(s) required for the propagation of feature annotation.</text>
</comment>
<dbReference type="PANTHER" id="PTHR34680">
    <property type="entry name" value="EXPRESSED PROTEIN"/>
    <property type="match status" value="1"/>
</dbReference>
<dbReference type="OrthoDB" id="1927437at2759"/>
<organism evidence="5 6">
    <name type="scientific">Quercus lobata</name>
    <name type="common">Valley oak</name>
    <dbReference type="NCBI Taxonomy" id="97700"/>
    <lineage>
        <taxon>Eukaryota</taxon>
        <taxon>Viridiplantae</taxon>
        <taxon>Streptophyta</taxon>
        <taxon>Embryophyta</taxon>
        <taxon>Tracheophyta</taxon>
        <taxon>Spermatophyta</taxon>
        <taxon>Magnoliopsida</taxon>
        <taxon>eudicotyledons</taxon>
        <taxon>Gunneridae</taxon>
        <taxon>Pentapetalae</taxon>
        <taxon>rosids</taxon>
        <taxon>fabids</taxon>
        <taxon>Fagales</taxon>
        <taxon>Fagaceae</taxon>
        <taxon>Quercus</taxon>
    </lineage>
</organism>
<feature type="domain" description="WRC" evidence="4">
    <location>
        <begin position="119"/>
        <end position="165"/>
    </location>
</feature>
<dbReference type="AlphaFoldDB" id="A0A7N2LHG3"/>
<dbReference type="EMBL" id="LRBV02000004">
    <property type="status" value="NOT_ANNOTATED_CDS"/>
    <property type="molecule type" value="Genomic_DNA"/>
</dbReference>
<dbReference type="EnsemblPlants" id="QL04p054168:mrna">
    <property type="protein sequence ID" value="QL04p054168:mrna"/>
    <property type="gene ID" value="QL04p054168"/>
</dbReference>
<evidence type="ECO:0000313" key="5">
    <source>
        <dbReference type="EnsemblPlants" id="QL04p054168:mrna"/>
    </source>
</evidence>
<dbReference type="Proteomes" id="UP000594261">
    <property type="component" value="Chromosome 4"/>
</dbReference>
<dbReference type="PROSITE" id="PS51667">
    <property type="entry name" value="WRC"/>
    <property type="match status" value="1"/>
</dbReference>
<evidence type="ECO:0000256" key="2">
    <source>
        <dbReference type="PROSITE-ProRule" id="PRU01002"/>
    </source>
</evidence>
<dbReference type="KEGG" id="qlo:115986986"/>
<sequence length="320" mass="33723">MRIRKNAKLSPLWFSHASAPESLQAHVCQLNQSPWDVLPLTHQFEGDDSLTGNASLGDSIGAVESVASMMDAVAAKAEDMVLAVNDNDVVEKKGSRALDQRARENEFGGHGFEKAVAEKRSSSCCQKTDGKGWQCRNEAKEGQSLCEHHLNLLRSYNTGNSNSSSISFRKSSAAAAAAAAAAAGARRARARAAKKGSSSSAAASNPYEFYYYSGFGPLWGRKRGDRSGGGGGGGGGGEDGNKSTHQEAGAAKVVAAAENVNNNNNNSVSGATQSSTPSSSSQFDNEEFDYVDDDDEDDGGDSGKKRMRKPVKARSLKSLM</sequence>
<evidence type="ECO:0000313" key="6">
    <source>
        <dbReference type="Proteomes" id="UP000594261"/>
    </source>
</evidence>
<dbReference type="RefSeq" id="XP_030966284.1">
    <property type="nucleotide sequence ID" value="XM_031110424.1"/>
</dbReference>
<keyword evidence="1" id="KW-0539">Nucleus</keyword>
<feature type="compositionally biased region" description="Acidic residues" evidence="3">
    <location>
        <begin position="284"/>
        <end position="300"/>
    </location>
</feature>
<accession>A0A7N2LHG3</accession>
<keyword evidence="6" id="KW-1185">Reference proteome</keyword>
<dbReference type="Pfam" id="PF08879">
    <property type="entry name" value="WRC"/>
    <property type="match status" value="1"/>
</dbReference>
<dbReference type="FunCoup" id="A0A7N2LHG3">
    <property type="interactions" value="451"/>
</dbReference>
<name>A0A7N2LHG3_QUELO</name>
<dbReference type="Gramene" id="QL04p054168:mrna">
    <property type="protein sequence ID" value="QL04p054168:mrna"/>
    <property type="gene ID" value="QL04p054168"/>
</dbReference>
<feature type="compositionally biased region" description="Gly residues" evidence="3">
    <location>
        <begin position="227"/>
        <end position="238"/>
    </location>
</feature>
<evidence type="ECO:0000259" key="4">
    <source>
        <dbReference type="PROSITE" id="PS51667"/>
    </source>
</evidence>
<dbReference type="PANTHER" id="PTHR34680:SF3">
    <property type="entry name" value="EXPRESSED PROTEIN"/>
    <property type="match status" value="1"/>
</dbReference>
<dbReference type="OMA" id="MMESEDK"/>